<dbReference type="AlphaFoldDB" id="A0A5C5WAQ4"/>
<protein>
    <submittedName>
        <fullName evidence="1">Uncharacterized protein</fullName>
    </submittedName>
</protein>
<comment type="caution">
    <text evidence="1">The sequence shown here is derived from an EMBL/GenBank/DDBJ whole genome shotgun (WGS) entry which is preliminary data.</text>
</comment>
<keyword evidence="2" id="KW-1185">Reference proteome</keyword>
<reference evidence="1 2" key="1">
    <citation type="submission" date="2019-02" db="EMBL/GenBank/DDBJ databases">
        <title>Deep-cultivation of Planctomycetes and their phenomic and genomic characterization uncovers novel biology.</title>
        <authorList>
            <person name="Wiegand S."/>
            <person name="Jogler M."/>
            <person name="Boedeker C."/>
            <person name="Pinto D."/>
            <person name="Vollmers J."/>
            <person name="Rivas-Marin E."/>
            <person name="Kohn T."/>
            <person name="Peeters S.H."/>
            <person name="Heuer A."/>
            <person name="Rast P."/>
            <person name="Oberbeckmann S."/>
            <person name="Bunk B."/>
            <person name="Jeske O."/>
            <person name="Meyerdierks A."/>
            <person name="Storesund J.E."/>
            <person name="Kallscheuer N."/>
            <person name="Luecker S."/>
            <person name="Lage O.M."/>
            <person name="Pohl T."/>
            <person name="Merkel B.J."/>
            <person name="Hornburger P."/>
            <person name="Mueller R.-W."/>
            <person name="Bruemmer F."/>
            <person name="Labrenz M."/>
            <person name="Spormann A.M."/>
            <person name="Op Den Camp H."/>
            <person name="Overmann J."/>
            <person name="Amann R."/>
            <person name="Jetten M.S.M."/>
            <person name="Mascher T."/>
            <person name="Medema M.H."/>
            <person name="Devos D.P."/>
            <person name="Kaster A.-K."/>
            <person name="Ovreas L."/>
            <person name="Rohde M."/>
            <person name="Galperin M.Y."/>
            <person name="Jogler C."/>
        </authorList>
    </citation>
    <scope>NUCLEOTIDE SEQUENCE [LARGE SCALE GENOMIC DNA]</scope>
    <source>
        <strain evidence="1 2">Pla22</strain>
    </source>
</reference>
<dbReference type="Proteomes" id="UP000316598">
    <property type="component" value="Unassembled WGS sequence"/>
</dbReference>
<proteinExistence type="predicted"/>
<evidence type="ECO:0000313" key="1">
    <source>
        <dbReference type="EMBL" id="TWT47938.1"/>
    </source>
</evidence>
<gene>
    <name evidence="1" type="ORF">Pla22_52140</name>
</gene>
<accession>A0A5C5WAQ4</accession>
<name>A0A5C5WAQ4_9BACT</name>
<organism evidence="1 2">
    <name type="scientific">Rubripirellula amarantea</name>
    <dbReference type="NCBI Taxonomy" id="2527999"/>
    <lineage>
        <taxon>Bacteria</taxon>
        <taxon>Pseudomonadati</taxon>
        <taxon>Planctomycetota</taxon>
        <taxon>Planctomycetia</taxon>
        <taxon>Pirellulales</taxon>
        <taxon>Pirellulaceae</taxon>
        <taxon>Rubripirellula</taxon>
    </lineage>
</organism>
<evidence type="ECO:0000313" key="2">
    <source>
        <dbReference type="Proteomes" id="UP000316598"/>
    </source>
</evidence>
<dbReference type="EMBL" id="SJPI01000005">
    <property type="protein sequence ID" value="TWT47938.1"/>
    <property type="molecule type" value="Genomic_DNA"/>
</dbReference>
<sequence length="93" mass="10467">MRHSIAHAEIALTRPNTVNALNSLFGSTKIDFDNHAHVRVYYEQLGKLMIVVDPLLNKQLSNNFAETYGIPEGVKLLMDWQVKVCSEAEIAVQ</sequence>